<dbReference type="EMBL" id="LAZR01002567">
    <property type="protein sequence ID" value="KKN28408.1"/>
    <property type="molecule type" value="Genomic_DNA"/>
</dbReference>
<name>A0A0F9SGC3_9ZZZZ</name>
<gene>
    <name evidence="1" type="ORF">LCGC14_0854630</name>
</gene>
<proteinExistence type="predicted"/>
<organism evidence="1">
    <name type="scientific">marine sediment metagenome</name>
    <dbReference type="NCBI Taxonomy" id="412755"/>
    <lineage>
        <taxon>unclassified sequences</taxon>
        <taxon>metagenomes</taxon>
        <taxon>ecological metagenomes</taxon>
    </lineage>
</organism>
<reference evidence="1" key="1">
    <citation type="journal article" date="2015" name="Nature">
        <title>Complex archaea that bridge the gap between prokaryotes and eukaryotes.</title>
        <authorList>
            <person name="Spang A."/>
            <person name="Saw J.H."/>
            <person name="Jorgensen S.L."/>
            <person name="Zaremba-Niedzwiedzka K."/>
            <person name="Martijn J."/>
            <person name="Lind A.E."/>
            <person name="van Eijk R."/>
            <person name="Schleper C."/>
            <person name="Guy L."/>
            <person name="Ettema T.J."/>
        </authorList>
    </citation>
    <scope>NUCLEOTIDE SEQUENCE</scope>
</reference>
<protein>
    <submittedName>
        <fullName evidence="1">Uncharacterized protein</fullName>
    </submittedName>
</protein>
<dbReference type="AlphaFoldDB" id="A0A0F9SGC3"/>
<sequence length="141" mass="16486">MNKKMQNSTKIENNESVIINPTQLLFNYLYATGGKTEYEKLFSDLDEIVIALKNEKIKSTVVFHGCRVDGNIRGETISNELWYWISNNFIEHIHRKEKIFLKFSEKIKPEIQQHINWNLSEKTISILNNVIAKKISNSTLE</sequence>
<comment type="caution">
    <text evidence="1">The sequence shown here is derived from an EMBL/GenBank/DDBJ whole genome shotgun (WGS) entry which is preliminary data.</text>
</comment>
<accession>A0A0F9SGC3</accession>
<evidence type="ECO:0000313" key="1">
    <source>
        <dbReference type="EMBL" id="KKN28408.1"/>
    </source>
</evidence>